<feature type="signal peptide" evidence="1">
    <location>
        <begin position="1"/>
        <end position="19"/>
    </location>
</feature>
<evidence type="ECO:0000256" key="1">
    <source>
        <dbReference type="SAM" id="SignalP"/>
    </source>
</evidence>
<dbReference type="Proteomes" id="UP001215827">
    <property type="component" value="Chromosome"/>
</dbReference>
<protein>
    <submittedName>
        <fullName evidence="2">Copper chaperone PCu(A)C</fullName>
    </submittedName>
</protein>
<dbReference type="EMBL" id="CP121106">
    <property type="protein sequence ID" value="WFL77048.1"/>
    <property type="molecule type" value="Genomic_DNA"/>
</dbReference>
<evidence type="ECO:0000313" key="2">
    <source>
        <dbReference type="EMBL" id="WFL77048.1"/>
    </source>
</evidence>
<dbReference type="InterPro" id="IPR036182">
    <property type="entry name" value="PCuAC_sf"/>
</dbReference>
<evidence type="ECO:0000313" key="3">
    <source>
        <dbReference type="Proteomes" id="UP001215827"/>
    </source>
</evidence>
<feature type="chain" id="PRO_5045544331" evidence="1">
    <location>
        <begin position="20"/>
        <end position="161"/>
    </location>
</feature>
<accession>A0ABY8FPV6</accession>
<organism evidence="2 3">
    <name type="scientific">Altererythrobacter arenosus</name>
    <dbReference type="NCBI Taxonomy" id="3032592"/>
    <lineage>
        <taxon>Bacteria</taxon>
        <taxon>Pseudomonadati</taxon>
        <taxon>Pseudomonadota</taxon>
        <taxon>Alphaproteobacteria</taxon>
        <taxon>Sphingomonadales</taxon>
        <taxon>Erythrobacteraceae</taxon>
        <taxon>Altererythrobacter</taxon>
    </lineage>
</organism>
<name>A0ABY8FPV6_9SPHN</name>
<sequence length="161" mass="16594">MNINKVAAVFLAASCVSLAACGDAEAPVAETSEAGIPGMTITDGRMVLNAVEGNPAAVYFNLNYDGDRGLAVRKASVEGASSAMLHEYADNQGRREMMEALPITLSKGTKLAFEPGSRHVMAMGLSPDLKAGGTTNVTLTVSGGKTMTFPVEIVAAGDADR</sequence>
<dbReference type="InterPro" id="IPR058248">
    <property type="entry name" value="Lxx211020-like"/>
</dbReference>
<reference evidence="2 3" key="1">
    <citation type="submission" date="2023-03" db="EMBL/GenBank/DDBJ databases">
        <title>Altererythrobacter sp. CAU 1644 isolated from sand.</title>
        <authorList>
            <person name="Kim W."/>
        </authorList>
    </citation>
    <scope>NUCLEOTIDE SEQUENCE [LARGE SCALE GENOMIC DNA]</scope>
    <source>
        <strain evidence="2 3">CAU 1644</strain>
    </source>
</reference>
<dbReference type="PANTHER" id="PTHR36302">
    <property type="entry name" value="BLR7088 PROTEIN"/>
    <property type="match status" value="1"/>
</dbReference>
<dbReference type="Gene3D" id="2.60.40.1890">
    <property type="entry name" value="PCu(A)C copper chaperone"/>
    <property type="match status" value="1"/>
</dbReference>
<keyword evidence="1" id="KW-0732">Signal</keyword>
<dbReference type="PROSITE" id="PS51257">
    <property type="entry name" value="PROKAR_LIPOPROTEIN"/>
    <property type="match status" value="1"/>
</dbReference>
<dbReference type="PANTHER" id="PTHR36302:SF1">
    <property type="entry name" value="COPPER CHAPERONE PCU(A)C"/>
    <property type="match status" value="1"/>
</dbReference>
<gene>
    <name evidence="2" type="ORF">P7228_13785</name>
</gene>
<dbReference type="InterPro" id="IPR007410">
    <property type="entry name" value="LpqE-like"/>
</dbReference>
<dbReference type="RefSeq" id="WP_278015807.1">
    <property type="nucleotide sequence ID" value="NZ_CP121106.1"/>
</dbReference>
<dbReference type="Pfam" id="PF04314">
    <property type="entry name" value="PCuAC"/>
    <property type="match status" value="1"/>
</dbReference>
<proteinExistence type="predicted"/>
<dbReference type="SUPFAM" id="SSF110087">
    <property type="entry name" value="DR1885-like metal-binding protein"/>
    <property type="match status" value="1"/>
</dbReference>
<keyword evidence="3" id="KW-1185">Reference proteome</keyword>